<name>A0A0A9AXX9_ARUDO</name>
<proteinExistence type="predicted"/>
<reference evidence="1" key="1">
    <citation type="submission" date="2014-09" db="EMBL/GenBank/DDBJ databases">
        <authorList>
            <person name="Magalhaes I.L.F."/>
            <person name="Oliveira U."/>
            <person name="Santos F.R."/>
            <person name="Vidigal T.H.D.A."/>
            <person name="Brescovit A.D."/>
            <person name="Santos A.J."/>
        </authorList>
    </citation>
    <scope>NUCLEOTIDE SEQUENCE</scope>
    <source>
        <tissue evidence="1">Shoot tissue taken approximately 20 cm above the soil surface</tissue>
    </source>
</reference>
<sequence>MCRYCPRYHRRALAHRWPRSCPGCQAGPTEPWFCP</sequence>
<evidence type="ECO:0000313" key="1">
    <source>
        <dbReference type="EMBL" id="JAD56579.1"/>
    </source>
</evidence>
<organism evidence="1">
    <name type="scientific">Arundo donax</name>
    <name type="common">Giant reed</name>
    <name type="synonym">Donax arundinaceus</name>
    <dbReference type="NCBI Taxonomy" id="35708"/>
    <lineage>
        <taxon>Eukaryota</taxon>
        <taxon>Viridiplantae</taxon>
        <taxon>Streptophyta</taxon>
        <taxon>Embryophyta</taxon>
        <taxon>Tracheophyta</taxon>
        <taxon>Spermatophyta</taxon>
        <taxon>Magnoliopsida</taxon>
        <taxon>Liliopsida</taxon>
        <taxon>Poales</taxon>
        <taxon>Poaceae</taxon>
        <taxon>PACMAD clade</taxon>
        <taxon>Arundinoideae</taxon>
        <taxon>Arundineae</taxon>
        <taxon>Arundo</taxon>
    </lineage>
</organism>
<reference evidence="1" key="2">
    <citation type="journal article" date="2015" name="Data Brief">
        <title>Shoot transcriptome of the giant reed, Arundo donax.</title>
        <authorList>
            <person name="Barrero R.A."/>
            <person name="Guerrero F.D."/>
            <person name="Moolhuijzen P."/>
            <person name="Goolsby J.A."/>
            <person name="Tidwell J."/>
            <person name="Bellgard S.E."/>
            <person name="Bellgard M.I."/>
        </authorList>
    </citation>
    <scope>NUCLEOTIDE SEQUENCE</scope>
    <source>
        <tissue evidence="1">Shoot tissue taken approximately 20 cm above the soil surface</tissue>
    </source>
</reference>
<protein>
    <submittedName>
        <fullName evidence="1">Uncharacterized protein</fullName>
    </submittedName>
</protein>
<accession>A0A0A9AXX9</accession>
<dbReference type="AlphaFoldDB" id="A0A0A9AXX9"/>
<dbReference type="EMBL" id="GBRH01241316">
    <property type="protein sequence ID" value="JAD56579.1"/>
    <property type="molecule type" value="Transcribed_RNA"/>
</dbReference>